<evidence type="ECO:0000313" key="16">
    <source>
        <dbReference type="EMBL" id="SEL45450.1"/>
    </source>
</evidence>
<evidence type="ECO:0000256" key="6">
    <source>
        <dbReference type="ARBA" id="ARBA00023065"/>
    </source>
</evidence>
<dbReference type="Gene3D" id="2.170.130.10">
    <property type="entry name" value="TonB-dependent receptor, plug domain"/>
    <property type="match status" value="1"/>
</dbReference>
<keyword evidence="9 10" id="KW-0998">Cell outer membrane</keyword>
<dbReference type="SUPFAM" id="SSF56935">
    <property type="entry name" value="Porins"/>
    <property type="match status" value="1"/>
</dbReference>
<dbReference type="PANTHER" id="PTHR30069:SF53">
    <property type="entry name" value="COLICIN I RECEPTOR-RELATED"/>
    <property type="match status" value="1"/>
</dbReference>
<reference evidence="17" key="1">
    <citation type="submission" date="2016-10" db="EMBL/GenBank/DDBJ databases">
        <authorList>
            <person name="Varghese N."/>
            <person name="Submissions S."/>
        </authorList>
    </citation>
    <scope>NUCLEOTIDE SEQUENCE [LARGE SCALE GENOMIC DNA]</scope>
    <source>
        <strain evidence="17">DSM 241</strain>
    </source>
</reference>
<evidence type="ECO:0000256" key="1">
    <source>
        <dbReference type="ARBA" id="ARBA00004571"/>
    </source>
</evidence>
<keyword evidence="3 10" id="KW-1134">Transmembrane beta strand</keyword>
<dbReference type="InterPro" id="IPR036942">
    <property type="entry name" value="Beta-barrel_TonB_sf"/>
</dbReference>
<evidence type="ECO:0000313" key="17">
    <source>
        <dbReference type="Proteomes" id="UP000199256"/>
    </source>
</evidence>
<evidence type="ECO:0000259" key="14">
    <source>
        <dbReference type="Pfam" id="PF00593"/>
    </source>
</evidence>
<evidence type="ECO:0000256" key="7">
    <source>
        <dbReference type="ARBA" id="ARBA00023077"/>
    </source>
</evidence>
<feature type="chain" id="PRO_5011531038" evidence="13">
    <location>
        <begin position="24"/>
        <end position="695"/>
    </location>
</feature>
<protein>
    <submittedName>
        <fullName evidence="16">Outer membrane receptor for ferrienterochelin and colicins</fullName>
    </submittedName>
</protein>
<dbReference type="InterPro" id="IPR012910">
    <property type="entry name" value="Plug_dom"/>
</dbReference>
<feature type="region of interest" description="Disordered" evidence="12">
    <location>
        <begin position="212"/>
        <end position="238"/>
    </location>
</feature>
<keyword evidence="5 13" id="KW-0732">Signal</keyword>
<evidence type="ECO:0000256" key="8">
    <source>
        <dbReference type="ARBA" id="ARBA00023136"/>
    </source>
</evidence>
<keyword evidence="2 10" id="KW-0813">Transport</keyword>
<dbReference type="InterPro" id="IPR037066">
    <property type="entry name" value="Plug_dom_sf"/>
</dbReference>
<dbReference type="RefSeq" id="WP_177169963.1">
    <property type="nucleotide sequence ID" value="NZ_FOAA01000017.1"/>
</dbReference>
<dbReference type="EMBL" id="FOAA01000017">
    <property type="protein sequence ID" value="SEL45450.1"/>
    <property type="molecule type" value="Genomic_DNA"/>
</dbReference>
<dbReference type="Gene3D" id="2.40.170.20">
    <property type="entry name" value="TonB-dependent receptor, beta-barrel domain"/>
    <property type="match status" value="1"/>
</dbReference>
<dbReference type="InterPro" id="IPR000531">
    <property type="entry name" value="Beta-barrel_TonB"/>
</dbReference>
<dbReference type="PANTHER" id="PTHR30069">
    <property type="entry name" value="TONB-DEPENDENT OUTER MEMBRANE RECEPTOR"/>
    <property type="match status" value="1"/>
</dbReference>
<evidence type="ECO:0000256" key="4">
    <source>
        <dbReference type="ARBA" id="ARBA00022692"/>
    </source>
</evidence>
<dbReference type="GO" id="GO:0044718">
    <property type="term" value="P:siderophore transmembrane transport"/>
    <property type="evidence" value="ECO:0007669"/>
    <property type="project" value="TreeGrafter"/>
</dbReference>
<feature type="domain" description="TonB-dependent receptor plug" evidence="15">
    <location>
        <begin position="52"/>
        <end position="153"/>
    </location>
</feature>
<proteinExistence type="inferred from homology"/>
<comment type="subcellular location">
    <subcellularLocation>
        <location evidence="1 10">Cell outer membrane</location>
        <topology evidence="1 10">Multi-pass membrane protein</topology>
    </subcellularLocation>
</comment>
<feature type="domain" description="TonB-dependent receptor-like beta-barrel" evidence="14">
    <location>
        <begin position="230"/>
        <end position="669"/>
    </location>
</feature>
<keyword evidence="7 11" id="KW-0798">TonB box</keyword>
<keyword evidence="4 10" id="KW-0812">Transmembrane</keyword>
<dbReference type="Proteomes" id="UP000199256">
    <property type="component" value="Unassembled WGS sequence"/>
</dbReference>
<keyword evidence="8 10" id="KW-0472">Membrane</keyword>
<name>A0A1H7QBG8_9GAMM</name>
<evidence type="ECO:0000256" key="12">
    <source>
        <dbReference type="SAM" id="MobiDB-lite"/>
    </source>
</evidence>
<dbReference type="GO" id="GO:0009279">
    <property type="term" value="C:cell outer membrane"/>
    <property type="evidence" value="ECO:0007669"/>
    <property type="project" value="UniProtKB-SubCell"/>
</dbReference>
<keyword evidence="6" id="KW-0406">Ion transport</keyword>
<dbReference type="PROSITE" id="PS52016">
    <property type="entry name" value="TONB_DEPENDENT_REC_3"/>
    <property type="match status" value="1"/>
</dbReference>
<evidence type="ECO:0000256" key="9">
    <source>
        <dbReference type="ARBA" id="ARBA00023237"/>
    </source>
</evidence>
<evidence type="ECO:0000256" key="11">
    <source>
        <dbReference type="RuleBase" id="RU003357"/>
    </source>
</evidence>
<dbReference type="InterPro" id="IPR039426">
    <property type="entry name" value="TonB-dep_rcpt-like"/>
</dbReference>
<dbReference type="Pfam" id="PF07715">
    <property type="entry name" value="Plug"/>
    <property type="match status" value="1"/>
</dbReference>
<dbReference type="CDD" id="cd01347">
    <property type="entry name" value="ligand_gated_channel"/>
    <property type="match status" value="1"/>
</dbReference>
<gene>
    <name evidence="16" type="ORF">SAMN05444515_1176</name>
</gene>
<evidence type="ECO:0000259" key="15">
    <source>
        <dbReference type="Pfam" id="PF07715"/>
    </source>
</evidence>
<evidence type="ECO:0000256" key="13">
    <source>
        <dbReference type="SAM" id="SignalP"/>
    </source>
</evidence>
<dbReference type="Pfam" id="PF00593">
    <property type="entry name" value="TonB_dep_Rec_b-barrel"/>
    <property type="match status" value="1"/>
</dbReference>
<comment type="similarity">
    <text evidence="10 11">Belongs to the TonB-dependent receptor family.</text>
</comment>
<sequence>MTIPWRLALPSMALLLLPNPGQAQPGETPPAETSVQLDTLTVTAGTRTERSLERSPASVEVITAADIQNSGSVLLSDVLRNHSGLYVSADGTLASIRGASRDDTVFLINGRRISGEPSRRYVLNRLTAGQIERIEILKGPGSVLYGSDALGGVINIITRQPRTGFEADVDVQAGMRDGGGAERLSASANLLGGNERTQVSVLANASTRNAYESSTSAQVGVTGQRTPPSEHGGTSSPVRNIQDIYRFDEQRLDEADVYNLGVTLRHEITPTLQGELELGWMEESRSRDYVNEGRTDTNYASNQGQTIPAFNIPTRWTDDNRRTDVSGTLDWRPDERFGLSYNLYQSRYEKERSVTVIPWRDLGFESSSQTDAGGNDTILTETINDLLATWSPSAKHTLAAGAQYRDGDDRWHGGAFAQHEWQASKRLDLVYGVRYDEASVGEDSTTVKAGGVYALTEATRLRFNYAQGFKVPENRDYDVRQINPNGMLMLGAQVLDPSVGKIPHDLKPEQSETWELGLLGRVGGGRYELTAFHTEIRDRVERVREQPTDIEYITFRNVGEARIRGLEALLSLPVTHSVYADLTGTWVDAENRNTGKTLSSSPDITAVAGLTWAPDDRQFWQLRVRHVGQRYLDADNTERDSRYTVADLTASFQPRNWDNLELYGGIDNLFDANNDSSLLADPGRFYRVGLRYSLR</sequence>
<accession>A0A1H7QBG8</accession>
<evidence type="ECO:0000256" key="5">
    <source>
        <dbReference type="ARBA" id="ARBA00022729"/>
    </source>
</evidence>
<dbReference type="AlphaFoldDB" id="A0A1H7QBG8"/>
<keyword evidence="17" id="KW-1185">Reference proteome</keyword>
<feature type="signal peptide" evidence="13">
    <location>
        <begin position="1"/>
        <end position="23"/>
    </location>
</feature>
<evidence type="ECO:0000256" key="2">
    <source>
        <dbReference type="ARBA" id="ARBA00022448"/>
    </source>
</evidence>
<evidence type="ECO:0000256" key="10">
    <source>
        <dbReference type="PROSITE-ProRule" id="PRU01360"/>
    </source>
</evidence>
<organism evidence="16 17">
    <name type="scientific">Ectothiorhodospira marina</name>
    <dbReference type="NCBI Taxonomy" id="1396821"/>
    <lineage>
        <taxon>Bacteria</taxon>
        <taxon>Pseudomonadati</taxon>
        <taxon>Pseudomonadota</taxon>
        <taxon>Gammaproteobacteria</taxon>
        <taxon>Chromatiales</taxon>
        <taxon>Ectothiorhodospiraceae</taxon>
        <taxon>Ectothiorhodospira</taxon>
    </lineage>
</organism>
<evidence type="ECO:0000256" key="3">
    <source>
        <dbReference type="ARBA" id="ARBA00022452"/>
    </source>
</evidence>
<keyword evidence="16" id="KW-0675">Receptor</keyword>
<dbReference type="GO" id="GO:0015344">
    <property type="term" value="F:siderophore uptake transmembrane transporter activity"/>
    <property type="evidence" value="ECO:0007669"/>
    <property type="project" value="TreeGrafter"/>
</dbReference>
<dbReference type="STRING" id="1396821.SAMN05444515_1176"/>